<dbReference type="InterPro" id="IPR029411">
    <property type="entry name" value="RG-lyase_III"/>
</dbReference>
<accession>A0ABW4RF09</accession>
<feature type="signal peptide" evidence="10">
    <location>
        <begin position="1"/>
        <end position="38"/>
    </location>
</feature>
<comment type="caution">
    <text evidence="14">The sequence shown here is derived from an EMBL/GenBank/DDBJ whole genome shotgun (WGS) entry which is preliminary data.</text>
</comment>
<dbReference type="EC" id="4.2.2.23" evidence="4"/>
<dbReference type="InterPro" id="IPR014718">
    <property type="entry name" value="GH-type_carb-bd"/>
</dbReference>
<evidence type="ECO:0000313" key="14">
    <source>
        <dbReference type="EMBL" id="MFD1884886.1"/>
    </source>
</evidence>
<evidence type="ECO:0000256" key="7">
    <source>
        <dbReference type="ARBA" id="ARBA00023157"/>
    </source>
</evidence>
<dbReference type="InterPro" id="IPR015364">
    <property type="entry name" value="RhgB_N"/>
</dbReference>
<feature type="domain" description="Rhamnogalacturonan lyase" evidence="13">
    <location>
        <begin position="301"/>
        <end position="367"/>
    </location>
</feature>
<dbReference type="PANTHER" id="PTHR36574:SF1">
    <property type="entry name" value="RHAMNOGALACTURONATE LYASE-RELATED"/>
    <property type="match status" value="1"/>
</dbReference>
<dbReference type="SUPFAM" id="SSF49452">
    <property type="entry name" value="Starch-binding domain-like"/>
    <property type="match status" value="1"/>
</dbReference>
<dbReference type="SUPFAM" id="SSF49785">
    <property type="entry name" value="Galactose-binding domain-like"/>
    <property type="match status" value="1"/>
</dbReference>
<evidence type="ECO:0000256" key="9">
    <source>
        <dbReference type="ARBA" id="ARBA00023316"/>
    </source>
</evidence>
<dbReference type="CDD" id="cd10317">
    <property type="entry name" value="RGL4_C"/>
    <property type="match status" value="1"/>
</dbReference>
<evidence type="ECO:0000259" key="12">
    <source>
        <dbReference type="Pfam" id="PF14683"/>
    </source>
</evidence>
<evidence type="ECO:0000313" key="15">
    <source>
        <dbReference type="Proteomes" id="UP001597233"/>
    </source>
</evidence>
<dbReference type="PANTHER" id="PTHR36574">
    <property type="entry name" value="RHAMNOGALACTURONATE LYASE-RELATED"/>
    <property type="match status" value="1"/>
</dbReference>
<proteinExistence type="inferred from homology"/>
<keyword evidence="5" id="KW-0964">Secreted</keyword>
<feature type="chain" id="PRO_5046991178" description="rhamnogalacturonan endolyase" evidence="10">
    <location>
        <begin position="39"/>
        <end position="549"/>
    </location>
</feature>
<keyword evidence="6 10" id="KW-0732">Signal</keyword>
<sequence>MTTHSVSSSTLFRRTAILVLLMALTMTGGWLSPPHAHAAAISVTENGSNLIVNTGAGLVYTVNKNNGDLISSKMNGTELSSSGGKGSHIGSGLGSAATVTWNTSPSGSTVLITAKTNTLTHYYASRSGENIIYMATYITAEPSIGELRYIFRGNSNVLTGVPVGSNLRGNTGAIESSDVFGFSNGQTASKYYGNDQARELGIRGVTGNNVGVFMAYGNREKSSGGPFFRDIQFQSGGDTEVYNYMNSGHEQTEAFRMGLHGPYALIFTTGGTPAAPDFSWMAGLNLTGWVTSRGAVVLNGLSGMDSSYSYTIGFANSTAQYWATASASGAAVRHDMIPGTYTMTVYKGELAVHTESVTVTAGNTTTLNTRTITGDPATRAAIWRIGNWDGTPREFLNGQTIPLRHPSDSRNASWGPVTYATGSATNRFPAIQFRNQNSPTKITFNLDGAQAGSPHVLNIGITAAYNNGRPSVTVNDTTLTNPGASTQPSSRSFTIGTYRGNNHTFSWTVPASALRAGSNTITITPISGSSDLGTWLSAGWVYDAVELLN</sequence>
<evidence type="ECO:0000256" key="5">
    <source>
        <dbReference type="ARBA" id="ARBA00022525"/>
    </source>
</evidence>
<comment type="subcellular location">
    <subcellularLocation>
        <location evidence="2">Secreted</location>
    </subcellularLocation>
</comment>
<dbReference type="Proteomes" id="UP001597233">
    <property type="component" value="Unassembled WGS sequence"/>
</dbReference>
<protein>
    <recommendedName>
        <fullName evidence="4">rhamnogalacturonan endolyase</fullName>
        <ecNumber evidence="4">4.2.2.23</ecNumber>
    </recommendedName>
</protein>
<evidence type="ECO:0000259" key="11">
    <source>
        <dbReference type="Pfam" id="PF09284"/>
    </source>
</evidence>
<dbReference type="GO" id="GO:0016829">
    <property type="term" value="F:lyase activity"/>
    <property type="evidence" value="ECO:0007669"/>
    <property type="project" value="UniProtKB-KW"/>
</dbReference>
<keyword evidence="8 14" id="KW-0456">Lyase</keyword>
<dbReference type="Gene3D" id="2.60.120.260">
    <property type="entry name" value="Galactose-binding domain-like"/>
    <property type="match status" value="1"/>
</dbReference>
<evidence type="ECO:0000256" key="6">
    <source>
        <dbReference type="ARBA" id="ARBA00022729"/>
    </source>
</evidence>
<dbReference type="InterPro" id="IPR013784">
    <property type="entry name" value="Carb-bd-like_fold"/>
</dbReference>
<feature type="domain" description="Rhamnogalacturonan lyase" evidence="12">
    <location>
        <begin position="382"/>
        <end position="547"/>
    </location>
</feature>
<evidence type="ECO:0000256" key="4">
    <source>
        <dbReference type="ARBA" id="ARBA00012437"/>
    </source>
</evidence>
<dbReference type="RefSeq" id="WP_347324527.1">
    <property type="nucleotide sequence ID" value="NZ_JBCGUH010000003.1"/>
</dbReference>
<dbReference type="Gene3D" id="2.70.98.10">
    <property type="match status" value="1"/>
</dbReference>
<evidence type="ECO:0000256" key="10">
    <source>
        <dbReference type="SAM" id="SignalP"/>
    </source>
</evidence>
<dbReference type="InterPro" id="IPR008979">
    <property type="entry name" value="Galactose-bd-like_sf"/>
</dbReference>
<keyword evidence="9" id="KW-0961">Cell wall biogenesis/degradation</keyword>
<feature type="domain" description="Rhamnogalacturonase B N-terminal" evidence="11">
    <location>
        <begin position="43"/>
        <end position="288"/>
    </location>
</feature>
<dbReference type="Pfam" id="PF14683">
    <property type="entry name" value="CBM-like"/>
    <property type="match status" value="1"/>
</dbReference>
<dbReference type="SUPFAM" id="SSF74650">
    <property type="entry name" value="Galactose mutarotase-like"/>
    <property type="match status" value="1"/>
</dbReference>
<dbReference type="Gene3D" id="2.60.40.1120">
    <property type="entry name" value="Carboxypeptidase-like, regulatory domain"/>
    <property type="match status" value="1"/>
</dbReference>
<gene>
    <name evidence="14" type="ORF">ACFSC9_05045</name>
</gene>
<reference evidence="15" key="1">
    <citation type="journal article" date="2019" name="Int. J. Syst. Evol. Microbiol.">
        <title>The Global Catalogue of Microorganisms (GCM) 10K type strain sequencing project: providing services to taxonomists for standard genome sequencing and annotation.</title>
        <authorList>
            <consortium name="The Broad Institute Genomics Platform"/>
            <consortium name="The Broad Institute Genome Sequencing Center for Infectious Disease"/>
            <person name="Wu L."/>
            <person name="Ma J."/>
        </authorList>
    </citation>
    <scope>NUCLEOTIDE SEQUENCE [LARGE SCALE GENOMIC DNA]</scope>
    <source>
        <strain evidence="15">CCUG 54950</strain>
    </source>
</reference>
<dbReference type="InterPro" id="IPR029413">
    <property type="entry name" value="RG-lyase_II"/>
</dbReference>
<dbReference type="InterPro" id="IPR016590">
    <property type="entry name" value="Rhamnogalacturonase_B"/>
</dbReference>
<keyword evidence="7" id="KW-1015">Disulfide bond</keyword>
<evidence type="ECO:0000256" key="3">
    <source>
        <dbReference type="ARBA" id="ARBA00010418"/>
    </source>
</evidence>
<dbReference type="CDD" id="cd10320">
    <property type="entry name" value="RGL4_N"/>
    <property type="match status" value="1"/>
</dbReference>
<comment type="catalytic activity">
    <reaction evidence="1">
        <text>Endotype eliminative cleavage of L-alpha-rhamnopyranosyl-(1-&gt;4)-alpha-D-galactopyranosyluronic acid bonds of rhamnogalacturonan I domains in ramified hairy regions of pectin leaving L-rhamnopyranose at the reducing end and 4-deoxy-4,5-unsaturated D-galactopyranosyluronic acid at the non-reducing end.</text>
        <dbReference type="EC" id="4.2.2.23"/>
    </reaction>
</comment>
<evidence type="ECO:0000256" key="1">
    <source>
        <dbReference type="ARBA" id="ARBA00001324"/>
    </source>
</evidence>
<organism evidence="14 15">
    <name type="scientific">Paenibacillus wenxiniae</name>
    <dbReference type="NCBI Taxonomy" id="1636843"/>
    <lineage>
        <taxon>Bacteria</taxon>
        <taxon>Bacillati</taxon>
        <taxon>Bacillota</taxon>
        <taxon>Bacilli</taxon>
        <taxon>Bacillales</taxon>
        <taxon>Paenibacillaceae</taxon>
        <taxon>Paenibacillus</taxon>
    </lineage>
</organism>
<dbReference type="EMBL" id="JBHUEH010000010">
    <property type="protein sequence ID" value="MFD1884886.1"/>
    <property type="molecule type" value="Genomic_DNA"/>
</dbReference>
<evidence type="ECO:0000256" key="2">
    <source>
        <dbReference type="ARBA" id="ARBA00004613"/>
    </source>
</evidence>
<evidence type="ECO:0000256" key="8">
    <source>
        <dbReference type="ARBA" id="ARBA00023239"/>
    </source>
</evidence>
<dbReference type="Pfam" id="PF14686">
    <property type="entry name" value="fn3_3"/>
    <property type="match status" value="1"/>
</dbReference>
<evidence type="ECO:0000259" key="13">
    <source>
        <dbReference type="Pfam" id="PF14686"/>
    </source>
</evidence>
<dbReference type="InterPro" id="IPR011013">
    <property type="entry name" value="Gal_mutarotase_sf_dom"/>
</dbReference>
<name>A0ABW4RF09_9BACL</name>
<comment type="similarity">
    <text evidence="3">Belongs to the polysaccharide lyase 4 family.</text>
</comment>
<keyword evidence="15" id="KW-1185">Reference proteome</keyword>
<dbReference type="Pfam" id="PF09284">
    <property type="entry name" value="RhgB_N"/>
    <property type="match status" value="1"/>
</dbReference>